<evidence type="ECO:0000256" key="7">
    <source>
        <dbReference type="ARBA" id="ARBA00023136"/>
    </source>
</evidence>
<dbReference type="Proteomes" id="UP001430679">
    <property type="component" value="Unassembled WGS sequence"/>
</dbReference>
<keyword evidence="4 8" id="KW-0812">Transmembrane</keyword>
<dbReference type="NCBIfam" id="TIGR04476">
    <property type="entry name" value="exosort_XrtN"/>
    <property type="match status" value="1"/>
</dbReference>
<organism evidence="9 10">
    <name type="scientific">Flavobacterium piscisymbiosum</name>
    <dbReference type="NCBI Taxonomy" id="2893753"/>
    <lineage>
        <taxon>Bacteria</taxon>
        <taxon>Pseudomonadati</taxon>
        <taxon>Bacteroidota</taxon>
        <taxon>Flavobacteriia</taxon>
        <taxon>Flavobacteriales</taxon>
        <taxon>Flavobacteriaceae</taxon>
        <taxon>Flavobacterium</taxon>
    </lineage>
</organism>
<keyword evidence="7 8" id="KW-0472">Membrane</keyword>
<reference evidence="9" key="1">
    <citation type="submission" date="2021-11" db="EMBL/GenBank/DDBJ databases">
        <title>Description of novel Flavobacterium species.</title>
        <authorList>
            <person name="Saticioglu I.B."/>
            <person name="Ay H."/>
            <person name="Altun S."/>
            <person name="Duman M."/>
        </authorList>
    </citation>
    <scope>NUCLEOTIDE SEQUENCE</scope>
    <source>
        <strain evidence="9">F-30</strain>
    </source>
</reference>
<feature type="transmembrane region" description="Helical" evidence="8">
    <location>
        <begin position="53"/>
        <end position="72"/>
    </location>
</feature>
<evidence type="ECO:0000256" key="4">
    <source>
        <dbReference type="ARBA" id="ARBA00022692"/>
    </source>
</evidence>
<keyword evidence="5 9" id="KW-0378">Hydrolase</keyword>
<keyword evidence="2" id="KW-1003">Cell membrane</keyword>
<comment type="subcellular location">
    <subcellularLocation>
        <location evidence="1">Cell membrane</location>
        <topology evidence="1">Multi-pass membrane protein</topology>
    </subcellularLocation>
</comment>
<evidence type="ECO:0000256" key="5">
    <source>
        <dbReference type="ARBA" id="ARBA00022801"/>
    </source>
</evidence>
<dbReference type="EC" id="3.4.22.-" evidence="9"/>
<evidence type="ECO:0000256" key="6">
    <source>
        <dbReference type="ARBA" id="ARBA00022989"/>
    </source>
</evidence>
<feature type="transmembrane region" description="Helical" evidence="8">
    <location>
        <begin position="266"/>
        <end position="286"/>
    </location>
</feature>
<dbReference type="NCBIfam" id="TIGR04178">
    <property type="entry name" value="exo_archaeo"/>
    <property type="match status" value="1"/>
</dbReference>
<evidence type="ECO:0000313" key="9">
    <source>
        <dbReference type="EMBL" id="MCC9063488.1"/>
    </source>
</evidence>
<feature type="transmembrane region" description="Helical" evidence="8">
    <location>
        <begin position="101"/>
        <end position="121"/>
    </location>
</feature>
<dbReference type="InterPro" id="IPR026392">
    <property type="entry name" value="Exo/Archaeosortase_dom"/>
</dbReference>
<protein>
    <submittedName>
        <fullName evidence="9">Exosortase N</fullName>
        <ecNumber evidence="9">3.4.22.-</ecNumber>
    </submittedName>
</protein>
<accession>A0ABS8MDJ2</accession>
<dbReference type="EMBL" id="JAJJMM010000001">
    <property type="protein sequence ID" value="MCC9063488.1"/>
    <property type="molecule type" value="Genomic_DNA"/>
</dbReference>
<evidence type="ECO:0000256" key="3">
    <source>
        <dbReference type="ARBA" id="ARBA00022670"/>
    </source>
</evidence>
<dbReference type="InterPro" id="IPR031006">
    <property type="entry name" value="Exosort_XrtN"/>
</dbReference>
<feature type="transmembrane region" description="Helical" evidence="8">
    <location>
        <begin position="234"/>
        <end position="254"/>
    </location>
</feature>
<feature type="transmembrane region" description="Helical" evidence="8">
    <location>
        <begin position="79"/>
        <end position="95"/>
    </location>
</feature>
<sequence>MNFIFQYKNAIALLILACLLAMNSNIVMSGLDSNLFGIVFSIVLFLIGGRKTSFNMNYPLLVLIFVLEFISFRLHTKSLHFLALALLACFLYYSLTRKFSFIAFICILLFSSVFSTFFDYLTVEIKQTLCYGVYLTLKDFIPITKIEGVNFYINNAKITIDTACMGLSMFKTGLLVGAFLLTLEERKQHKYFNIKQIFLFCFMVILFNIISNYFRIVTLILFNCTEENTLHYTIGLLCFVFYQIIPMLFFIRFFKPNQEETLHSNSNKFTFFLITIAFSIVLVTSLEIKKELKHNLLENLNATYNLKKGIWISTEVFKIVTPEKLIYIKTPSHNPLICWTGTGYKIIESKVIKKNNEEICFVQMEKNNIQYHSYWWYECDNKKYTSLAEVLLIKLFQNKSVRLINETRIPK</sequence>
<keyword evidence="10" id="KW-1185">Reference proteome</keyword>
<keyword evidence="3" id="KW-0645">Protease</keyword>
<evidence type="ECO:0000256" key="1">
    <source>
        <dbReference type="ARBA" id="ARBA00004651"/>
    </source>
</evidence>
<evidence type="ECO:0000256" key="2">
    <source>
        <dbReference type="ARBA" id="ARBA00022475"/>
    </source>
</evidence>
<evidence type="ECO:0000313" key="10">
    <source>
        <dbReference type="Proteomes" id="UP001430679"/>
    </source>
</evidence>
<dbReference type="RefSeq" id="WP_230035732.1">
    <property type="nucleotide sequence ID" value="NZ_JAJJMM010000001.1"/>
</dbReference>
<comment type="caution">
    <text evidence="9">The sequence shown here is derived from an EMBL/GenBank/DDBJ whole genome shotgun (WGS) entry which is preliminary data.</text>
</comment>
<evidence type="ECO:0000256" key="8">
    <source>
        <dbReference type="SAM" id="Phobius"/>
    </source>
</evidence>
<gene>
    <name evidence="9" type="primary">xrtN</name>
    <name evidence="9" type="ORF">LNP81_10850</name>
</gene>
<feature type="transmembrane region" description="Helical" evidence="8">
    <location>
        <begin position="197"/>
        <end position="222"/>
    </location>
</feature>
<proteinExistence type="predicted"/>
<dbReference type="GO" id="GO:0016787">
    <property type="term" value="F:hydrolase activity"/>
    <property type="evidence" value="ECO:0007669"/>
    <property type="project" value="UniProtKB-KW"/>
</dbReference>
<name>A0ABS8MDJ2_9FLAO</name>
<keyword evidence="6 8" id="KW-1133">Transmembrane helix</keyword>